<sequence>MNFDQDQSPDQTPNESWNKSTADLEAKKTIVLENARSLIERAKEERESLPQVELRQRAIASLGSRAQGVQVVRLVLHPLAGNVSDAGREKGIEQVIAMILEACESNPEVSWDAGTWSVYAGFAGGYVIRRGIITELAHRALKMKWSLIEGKVK</sequence>
<evidence type="ECO:0000256" key="1">
    <source>
        <dbReference type="SAM" id="MobiDB-lite"/>
    </source>
</evidence>
<dbReference type="Proteomes" id="UP001500840">
    <property type="component" value="Unassembled WGS sequence"/>
</dbReference>
<dbReference type="RefSeq" id="WP_345322256.1">
    <property type="nucleotide sequence ID" value="NZ_BAABGA010000030.1"/>
</dbReference>
<protein>
    <recommendedName>
        <fullName evidence="4">HEAT repeat domain-containing protein</fullName>
    </recommendedName>
</protein>
<dbReference type="EMBL" id="BAABGA010000030">
    <property type="protein sequence ID" value="GAA4453224.1"/>
    <property type="molecule type" value="Genomic_DNA"/>
</dbReference>
<organism evidence="2 3">
    <name type="scientific">Novipirellula rosea</name>
    <dbReference type="NCBI Taxonomy" id="1031540"/>
    <lineage>
        <taxon>Bacteria</taxon>
        <taxon>Pseudomonadati</taxon>
        <taxon>Planctomycetota</taxon>
        <taxon>Planctomycetia</taxon>
        <taxon>Pirellulales</taxon>
        <taxon>Pirellulaceae</taxon>
        <taxon>Novipirellula</taxon>
    </lineage>
</organism>
<keyword evidence="3" id="KW-1185">Reference proteome</keyword>
<name>A0ABP8MNH4_9BACT</name>
<evidence type="ECO:0008006" key="4">
    <source>
        <dbReference type="Google" id="ProtNLM"/>
    </source>
</evidence>
<reference evidence="3" key="1">
    <citation type="journal article" date="2019" name="Int. J. Syst. Evol. Microbiol.">
        <title>The Global Catalogue of Microorganisms (GCM) 10K type strain sequencing project: providing services to taxonomists for standard genome sequencing and annotation.</title>
        <authorList>
            <consortium name="The Broad Institute Genomics Platform"/>
            <consortium name="The Broad Institute Genome Sequencing Center for Infectious Disease"/>
            <person name="Wu L."/>
            <person name="Ma J."/>
        </authorList>
    </citation>
    <scope>NUCLEOTIDE SEQUENCE [LARGE SCALE GENOMIC DNA]</scope>
    <source>
        <strain evidence="3">JCM 17759</strain>
    </source>
</reference>
<gene>
    <name evidence="2" type="ORF">GCM10023156_23890</name>
</gene>
<evidence type="ECO:0000313" key="3">
    <source>
        <dbReference type="Proteomes" id="UP001500840"/>
    </source>
</evidence>
<evidence type="ECO:0000313" key="2">
    <source>
        <dbReference type="EMBL" id="GAA4453224.1"/>
    </source>
</evidence>
<feature type="compositionally biased region" description="Polar residues" evidence="1">
    <location>
        <begin position="1"/>
        <end position="21"/>
    </location>
</feature>
<comment type="caution">
    <text evidence="2">The sequence shown here is derived from an EMBL/GenBank/DDBJ whole genome shotgun (WGS) entry which is preliminary data.</text>
</comment>
<feature type="region of interest" description="Disordered" evidence="1">
    <location>
        <begin position="1"/>
        <end position="23"/>
    </location>
</feature>
<proteinExistence type="predicted"/>
<accession>A0ABP8MNH4</accession>